<comment type="caution">
    <text evidence="1">The sequence shown here is derived from an EMBL/GenBank/DDBJ whole genome shotgun (WGS) entry which is preliminary data.</text>
</comment>
<protein>
    <submittedName>
        <fullName evidence="1">Uncharacterized protein</fullName>
    </submittedName>
</protein>
<proteinExistence type="predicted"/>
<keyword evidence="2" id="KW-1185">Reference proteome</keyword>
<organism evidence="1 2">
    <name type="scientific">Paenibacillus glycanilyticus</name>
    <dbReference type="NCBI Taxonomy" id="126569"/>
    <lineage>
        <taxon>Bacteria</taxon>
        <taxon>Bacillati</taxon>
        <taxon>Bacillota</taxon>
        <taxon>Bacilli</taxon>
        <taxon>Bacillales</taxon>
        <taxon>Paenibacillaceae</taxon>
        <taxon>Paenibacillus</taxon>
    </lineage>
</organism>
<accession>A0ABQ6GD39</accession>
<dbReference type="Proteomes" id="UP001157114">
    <property type="component" value="Unassembled WGS sequence"/>
</dbReference>
<evidence type="ECO:0000313" key="1">
    <source>
        <dbReference type="EMBL" id="GLX67547.1"/>
    </source>
</evidence>
<dbReference type="EMBL" id="BSSQ01000008">
    <property type="protein sequence ID" value="GLX67547.1"/>
    <property type="molecule type" value="Genomic_DNA"/>
</dbReference>
<sequence>MAKADATLLQEIHDLSSHHNHKDKADLKGQSPLICYLGGGWWCQLILAPWCVKGKGKAKANTRAKARTKSEGKL</sequence>
<name>A0ABQ6GD39_9BACL</name>
<evidence type="ECO:0000313" key="2">
    <source>
        <dbReference type="Proteomes" id="UP001157114"/>
    </source>
</evidence>
<reference evidence="1 2" key="1">
    <citation type="submission" date="2023-03" db="EMBL/GenBank/DDBJ databases">
        <title>Draft genome sequence of the bacteria which degrade cell wall of Tricholomamatutake.</title>
        <authorList>
            <person name="Konishi Y."/>
            <person name="Fukuta Y."/>
            <person name="Shirasaka N."/>
        </authorList>
    </citation>
    <scope>NUCLEOTIDE SEQUENCE [LARGE SCALE GENOMIC DNA]</scope>
    <source>
        <strain evidence="2">mu1</strain>
    </source>
</reference>
<gene>
    <name evidence="1" type="ORF">MU1_18920</name>
</gene>